<protein>
    <submittedName>
        <fullName evidence="3">DUF3316 domain-containing protein</fullName>
    </submittedName>
    <submittedName>
        <fullName evidence="4">Uncharacterized protein DUF3316</fullName>
    </submittedName>
</protein>
<organism evidence="3 5">
    <name type="scientific">Vibrio diazotrophicus</name>
    <dbReference type="NCBI Taxonomy" id="685"/>
    <lineage>
        <taxon>Bacteria</taxon>
        <taxon>Pseudomonadati</taxon>
        <taxon>Pseudomonadota</taxon>
        <taxon>Gammaproteobacteria</taxon>
        <taxon>Vibrionales</taxon>
        <taxon>Vibrionaceae</taxon>
        <taxon>Vibrio</taxon>
    </lineage>
</organism>
<dbReference type="EMBL" id="POSM01000001">
    <property type="protein sequence ID" value="PNI03752.1"/>
    <property type="molecule type" value="Genomic_DNA"/>
</dbReference>
<proteinExistence type="predicted"/>
<dbReference type="RefSeq" id="WP_042479229.1">
    <property type="nucleotide sequence ID" value="NZ_CBCRWT010000002.1"/>
</dbReference>
<gene>
    <name evidence="3" type="ORF">C1N32_01165</name>
    <name evidence="2" type="ORF">C1O25_01485</name>
    <name evidence="4" type="ORF">DET48_10155</name>
</gene>
<evidence type="ECO:0000256" key="1">
    <source>
        <dbReference type="SAM" id="SignalP"/>
    </source>
</evidence>
<accession>A0A2J8FXK1</accession>
<dbReference type="Pfam" id="PF11777">
    <property type="entry name" value="DUF3316"/>
    <property type="match status" value="1"/>
</dbReference>
<keyword evidence="6" id="KW-1185">Reference proteome</keyword>
<evidence type="ECO:0000313" key="3">
    <source>
        <dbReference type="EMBL" id="PNI06648.1"/>
    </source>
</evidence>
<feature type="signal peptide" evidence="1">
    <location>
        <begin position="1"/>
        <end position="19"/>
    </location>
</feature>
<dbReference type="EMBL" id="POSK01000001">
    <property type="protein sequence ID" value="PNI06648.1"/>
    <property type="molecule type" value="Genomic_DNA"/>
</dbReference>
<comment type="caution">
    <text evidence="3">The sequence shown here is derived from an EMBL/GenBank/DDBJ whole genome shotgun (WGS) entry which is preliminary data.</text>
</comment>
<feature type="chain" id="PRO_5044574853" evidence="1">
    <location>
        <begin position="20"/>
        <end position="114"/>
    </location>
</feature>
<evidence type="ECO:0000313" key="4">
    <source>
        <dbReference type="EMBL" id="RAS69481.1"/>
    </source>
</evidence>
<dbReference type="Proteomes" id="UP000248729">
    <property type="component" value="Unassembled WGS sequence"/>
</dbReference>
<dbReference type="Proteomes" id="UP000236547">
    <property type="component" value="Unassembled WGS sequence"/>
</dbReference>
<sequence length="114" mass="12744">MKKALALITMMVVSGSVLAATQTKQSETTLQTEVFNSEQKAQQAGFKIIHDLRELSSEELTFKLGVVEPLVVPDSVKINNSELKVESIMVEPDKTSYRGLVNVDYQYDIKDHNN</sequence>
<dbReference type="EMBL" id="QLTR01000001">
    <property type="protein sequence ID" value="RAS69481.1"/>
    <property type="molecule type" value="Genomic_DNA"/>
</dbReference>
<dbReference type="AlphaFoldDB" id="A0A2J8FXK1"/>
<dbReference type="PIRSF" id="PIRSF028299">
    <property type="entry name" value="UCP028299"/>
    <property type="match status" value="1"/>
</dbReference>
<evidence type="ECO:0000313" key="6">
    <source>
        <dbReference type="Proteomes" id="UP000236547"/>
    </source>
</evidence>
<evidence type="ECO:0000313" key="7">
    <source>
        <dbReference type="Proteomes" id="UP000248729"/>
    </source>
</evidence>
<evidence type="ECO:0000313" key="2">
    <source>
        <dbReference type="EMBL" id="PNI03752.1"/>
    </source>
</evidence>
<dbReference type="Proteomes" id="UP000236449">
    <property type="component" value="Unassembled WGS sequence"/>
</dbReference>
<keyword evidence="1" id="KW-0732">Signal</keyword>
<dbReference type="GeneID" id="94027246"/>
<dbReference type="InterPro" id="IPR016879">
    <property type="entry name" value="UCP028299"/>
</dbReference>
<name>A0A2J8FXK1_VIBDI</name>
<reference evidence="5 6" key="1">
    <citation type="submission" date="2018-01" db="EMBL/GenBank/DDBJ databases">
        <title>Draft genome sequences of six Vibrio diazotrophicus strains isolated from deep-sea sediments of the Baltic Sea.</title>
        <authorList>
            <person name="Castillo D."/>
            <person name="Vandieken V."/>
            <person name="Chiang O."/>
            <person name="Middelboe M."/>
        </authorList>
    </citation>
    <scope>NUCLEOTIDE SEQUENCE [LARGE SCALE GENOMIC DNA]</scope>
    <source>
        <strain evidence="3 5">60.27F</strain>
        <strain evidence="2 6">65.10M</strain>
    </source>
</reference>
<reference evidence="4 7" key="2">
    <citation type="submission" date="2018-06" db="EMBL/GenBank/DDBJ databases">
        <title>Freshwater and sediment microbial communities from various areas in North America, analyzing microbe dynamics in response to fracking.</title>
        <authorList>
            <person name="Lamendella R."/>
        </authorList>
    </citation>
    <scope>NUCLEOTIDE SEQUENCE [LARGE SCALE GENOMIC DNA]</scope>
    <source>
        <strain evidence="4 7">99A</strain>
    </source>
</reference>
<evidence type="ECO:0000313" key="5">
    <source>
        <dbReference type="Proteomes" id="UP000236449"/>
    </source>
</evidence>